<dbReference type="PROSITE" id="PS00770">
    <property type="entry name" value="AA_TRANSFER_CLASS_4"/>
    <property type="match status" value="1"/>
</dbReference>
<dbReference type="Proteomes" id="UP000054270">
    <property type="component" value="Unassembled WGS sequence"/>
</dbReference>
<dbReference type="GO" id="GO:0052656">
    <property type="term" value="F:L-isoleucine-2-oxoglutarate transaminase activity"/>
    <property type="evidence" value="ECO:0007669"/>
    <property type="project" value="RHEA"/>
</dbReference>
<evidence type="ECO:0000256" key="6">
    <source>
        <dbReference type="ARBA" id="ARBA00022898"/>
    </source>
</evidence>
<comment type="similarity">
    <text evidence="2 9">Belongs to the class-IV pyridoxal-phosphate-dependent aminotransferase family.</text>
</comment>
<dbReference type="STRING" id="945553.A0A0D2MBR8"/>
<dbReference type="OrthoDB" id="1732691at2759"/>
<dbReference type="InterPro" id="IPR005786">
    <property type="entry name" value="B_amino_transII"/>
</dbReference>
<dbReference type="InterPro" id="IPR018300">
    <property type="entry name" value="Aminotrans_IV_CS"/>
</dbReference>
<evidence type="ECO:0000313" key="12">
    <source>
        <dbReference type="EMBL" id="KJA20883.1"/>
    </source>
</evidence>
<evidence type="ECO:0000256" key="8">
    <source>
        <dbReference type="PIRSR" id="PIRSR006468-1"/>
    </source>
</evidence>
<dbReference type="OMA" id="TGPYFRT"/>
<dbReference type="EMBL" id="KN817563">
    <property type="protein sequence ID" value="KJA20883.1"/>
    <property type="molecule type" value="Genomic_DNA"/>
</dbReference>
<keyword evidence="13" id="KW-1185">Reference proteome</keyword>
<dbReference type="PIRSF" id="PIRSF006468">
    <property type="entry name" value="BCAT1"/>
    <property type="match status" value="1"/>
</dbReference>
<keyword evidence="3 11" id="KW-0032">Aminotransferase</keyword>
<keyword evidence="7 11" id="KW-0100">Branched-chain amino acid biosynthesis</keyword>
<evidence type="ECO:0000256" key="1">
    <source>
        <dbReference type="ARBA" id="ARBA00001933"/>
    </source>
</evidence>
<evidence type="ECO:0000256" key="5">
    <source>
        <dbReference type="ARBA" id="ARBA00022679"/>
    </source>
</evidence>
<keyword evidence="6 10" id="KW-0663">Pyridoxal phosphate</keyword>
<dbReference type="InterPro" id="IPR043132">
    <property type="entry name" value="BCAT-like_C"/>
</dbReference>
<dbReference type="GO" id="GO:0005739">
    <property type="term" value="C:mitochondrion"/>
    <property type="evidence" value="ECO:0007669"/>
    <property type="project" value="TreeGrafter"/>
</dbReference>
<comment type="cofactor">
    <cofactor evidence="1 10">
        <name>pyridoxal 5'-phosphate</name>
        <dbReference type="ChEBI" id="CHEBI:597326"/>
    </cofactor>
</comment>
<dbReference type="CDD" id="cd01557">
    <property type="entry name" value="BCAT_beta_family"/>
    <property type="match status" value="1"/>
</dbReference>
<keyword evidence="5 11" id="KW-0808">Transferase</keyword>
<accession>A0A0D2MBR8</accession>
<dbReference type="SUPFAM" id="SSF56752">
    <property type="entry name" value="D-aminoacid aminotransferase-like PLP-dependent enzymes"/>
    <property type="match status" value="1"/>
</dbReference>
<dbReference type="InterPro" id="IPR036038">
    <property type="entry name" value="Aminotransferase-like"/>
</dbReference>
<dbReference type="InterPro" id="IPR033939">
    <property type="entry name" value="BCAT_family"/>
</dbReference>
<dbReference type="GO" id="GO:0052655">
    <property type="term" value="F:L-valine-2-oxoglutarate transaminase activity"/>
    <property type="evidence" value="ECO:0007669"/>
    <property type="project" value="RHEA"/>
</dbReference>
<evidence type="ECO:0000256" key="10">
    <source>
        <dbReference type="RuleBase" id="RU004516"/>
    </source>
</evidence>
<keyword evidence="4 11" id="KW-0028">Amino-acid biosynthesis</keyword>
<evidence type="ECO:0000256" key="4">
    <source>
        <dbReference type="ARBA" id="ARBA00022605"/>
    </source>
</evidence>
<proteinExistence type="inferred from homology"/>
<dbReference type="InterPro" id="IPR043131">
    <property type="entry name" value="BCAT-like_N"/>
</dbReference>
<dbReference type="AlphaFoldDB" id="A0A0D2MBR8"/>
<dbReference type="GO" id="GO:0009098">
    <property type="term" value="P:L-leucine biosynthetic process"/>
    <property type="evidence" value="ECO:0007669"/>
    <property type="project" value="TreeGrafter"/>
</dbReference>
<evidence type="ECO:0000256" key="9">
    <source>
        <dbReference type="RuleBase" id="RU004106"/>
    </source>
</evidence>
<evidence type="ECO:0000256" key="11">
    <source>
        <dbReference type="RuleBase" id="RU004517"/>
    </source>
</evidence>
<gene>
    <name evidence="12" type="ORF">HYPSUDRAFT_42698</name>
</gene>
<feature type="modified residue" description="N6-(pyridoxal phosphate)lysine" evidence="8">
    <location>
        <position position="217"/>
    </location>
</feature>
<evidence type="ECO:0000256" key="3">
    <source>
        <dbReference type="ARBA" id="ARBA00022576"/>
    </source>
</evidence>
<evidence type="ECO:0000256" key="7">
    <source>
        <dbReference type="ARBA" id="ARBA00023304"/>
    </source>
</evidence>
<dbReference type="NCBIfam" id="TIGR01123">
    <property type="entry name" value="ilvE_II"/>
    <property type="match status" value="1"/>
</dbReference>
<comment type="catalytic activity">
    <reaction evidence="11">
        <text>L-leucine + 2-oxoglutarate = 4-methyl-2-oxopentanoate + L-glutamate</text>
        <dbReference type="Rhea" id="RHEA:18321"/>
        <dbReference type="ChEBI" id="CHEBI:16810"/>
        <dbReference type="ChEBI" id="CHEBI:17865"/>
        <dbReference type="ChEBI" id="CHEBI:29985"/>
        <dbReference type="ChEBI" id="CHEBI:57427"/>
        <dbReference type="EC" id="2.6.1.42"/>
    </reaction>
</comment>
<dbReference type="Gene3D" id="3.30.470.10">
    <property type="match status" value="1"/>
</dbReference>
<dbReference type="PANTHER" id="PTHR11825:SF44">
    <property type="entry name" value="BRANCHED-CHAIN-AMINO-ACID AMINOTRANSFERASE"/>
    <property type="match status" value="1"/>
</dbReference>
<reference evidence="13" key="1">
    <citation type="submission" date="2014-04" db="EMBL/GenBank/DDBJ databases">
        <title>Evolutionary Origins and Diversification of the Mycorrhizal Mutualists.</title>
        <authorList>
            <consortium name="DOE Joint Genome Institute"/>
            <consortium name="Mycorrhizal Genomics Consortium"/>
            <person name="Kohler A."/>
            <person name="Kuo A."/>
            <person name="Nagy L.G."/>
            <person name="Floudas D."/>
            <person name="Copeland A."/>
            <person name="Barry K.W."/>
            <person name="Cichocki N."/>
            <person name="Veneault-Fourrey C."/>
            <person name="LaButti K."/>
            <person name="Lindquist E.A."/>
            <person name="Lipzen A."/>
            <person name="Lundell T."/>
            <person name="Morin E."/>
            <person name="Murat C."/>
            <person name="Riley R."/>
            <person name="Ohm R."/>
            <person name="Sun H."/>
            <person name="Tunlid A."/>
            <person name="Henrissat B."/>
            <person name="Grigoriev I.V."/>
            <person name="Hibbett D.S."/>
            <person name="Martin F."/>
        </authorList>
    </citation>
    <scope>NUCLEOTIDE SEQUENCE [LARGE SCALE GENOMIC DNA]</scope>
    <source>
        <strain evidence="13">FD-334 SS-4</strain>
    </source>
</reference>
<comment type="catalytic activity">
    <reaction evidence="11">
        <text>L-isoleucine + 2-oxoglutarate = (S)-3-methyl-2-oxopentanoate + L-glutamate</text>
        <dbReference type="Rhea" id="RHEA:24801"/>
        <dbReference type="ChEBI" id="CHEBI:16810"/>
        <dbReference type="ChEBI" id="CHEBI:29985"/>
        <dbReference type="ChEBI" id="CHEBI:35146"/>
        <dbReference type="ChEBI" id="CHEBI:58045"/>
        <dbReference type="EC" id="2.6.1.42"/>
    </reaction>
</comment>
<dbReference type="GO" id="GO:0052654">
    <property type="term" value="F:L-leucine-2-oxoglutarate transaminase activity"/>
    <property type="evidence" value="ECO:0007669"/>
    <property type="project" value="RHEA"/>
</dbReference>
<name>A0A0D2MBR8_HYPSF</name>
<dbReference type="InterPro" id="IPR001544">
    <property type="entry name" value="Aminotrans_IV"/>
</dbReference>
<comment type="catalytic activity">
    <reaction evidence="11">
        <text>L-valine + 2-oxoglutarate = 3-methyl-2-oxobutanoate + L-glutamate</text>
        <dbReference type="Rhea" id="RHEA:24813"/>
        <dbReference type="ChEBI" id="CHEBI:11851"/>
        <dbReference type="ChEBI" id="CHEBI:16810"/>
        <dbReference type="ChEBI" id="CHEBI:29985"/>
        <dbReference type="ChEBI" id="CHEBI:57762"/>
        <dbReference type="EC" id="2.6.1.42"/>
    </reaction>
</comment>
<dbReference type="GO" id="GO:0009099">
    <property type="term" value="P:L-valine biosynthetic process"/>
    <property type="evidence" value="ECO:0007669"/>
    <property type="project" value="TreeGrafter"/>
</dbReference>
<evidence type="ECO:0000313" key="13">
    <source>
        <dbReference type="Proteomes" id="UP000054270"/>
    </source>
</evidence>
<evidence type="ECO:0000256" key="2">
    <source>
        <dbReference type="ARBA" id="ARBA00009320"/>
    </source>
</evidence>
<protein>
    <recommendedName>
        <fullName evidence="11">Branched-chain-amino-acid aminotransferase</fullName>
        <ecNumber evidence="11">2.6.1.42</ecNumber>
    </recommendedName>
</protein>
<dbReference type="Gene3D" id="3.20.10.10">
    <property type="entry name" value="D-amino Acid Aminotransferase, subunit A, domain 2"/>
    <property type="match status" value="1"/>
</dbReference>
<dbReference type="Pfam" id="PF01063">
    <property type="entry name" value="Aminotran_4"/>
    <property type="match status" value="1"/>
</dbReference>
<sequence>MAIETTTTINGSAVTHTPAPLDASKLVITLATELKPLPKPESLVFGVEQTDHMLVVHYDPIEGWSAPEIKPYGPLSLDPMSSCFQYCPNVFEGMKAYAGPSGEPRLFRPKDNMARLSRSVERVALPPFDMEQLLILIQRLIKIESRWIPDVPGHSLYIRPTVIGTRAALGVAASDSACIYVIMSPCGPYFRGVAKGISLLGVSESVRAWPGGTGGHKLGLNYAPGFLPQRVAAKQGYDQILWLLGDEDRVTEVGAMNFFMAVKADDGGVDLITPPLDGTILPGITRASTLTLARAHTSGQIVLPGLSGVKLHIHERALAMAEIAALSDAGRILEAFGVGTAVIVAPVGKIGWKGRDLQLPVHTGGLGPIGKGFWDMLTAVQTGRTEFEDWSVPCL</sequence>
<dbReference type="EC" id="2.6.1.42" evidence="11"/>
<dbReference type="PANTHER" id="PTHR11825">
    <property type="entry name" value="SUBGROUP IIII AMINOTRANSFERASE"/>
    <property type="match status" value="1"/>
</dbReference>
<organism evidence="12 13">
    <name type="scientific">Hypholoma sublateritium (strain FD-334 SS-4)</name>
    <dbReference type="NCBI Taxonomy" id="945553"/>
    <lineage>
        <taxon>Eukaryota</taxon>
        <taxon>Fungi</taxon>
        <taxon>Dikarya</taxon>
        <taxon>Basidiomycota</taxon>
        <taxon>Agaricomycotina</taxon>
        <taxon>Agaricomycetes</taxon>
        <taxon>Agaricomycetidae</taxon>
        <taxon>Agaricales</taxon>
        <taxon>Agaricineae</taxon>
        <taxon>Strophariaceae</taxon>
        <taxon>Hypholoma</taxon>
    </lineage>
</organism>